<dbReference type="GO" id="GO:0012505">
    <property type="term" value="C:endomembrane system"/>
    <property type="evidence" value="ECO:0007669"/>
    <property type="project" value="TreeGrafter"/>
</dbReference>
<evidence type="ECO:0000313" key="4">
    <source>
        <dbReference type="EMBL" id="KIM25533.1"/>
    </source>
</evidence>
<evidence type="ECO:0000256" key="1">
    <source>
        <dbReference type="ARBA" id="ARBA00038357"/>
    </source>
</evidence>
<dbReference type="HOGENOM" id="CLU_070889_1_0_1"/>
<feature type="compositionally biased region" description="Pro residues" evidence="2">
    <location>
        <begin position="1"/>
        <end position="17"/>
    </location>
</feature>
<dbReference type="Proteomes" id="UP000054097">
    <property type="component" value="Unassembled WGS sequence"/>
</dbReference>
<evidence type="ECO:0000313" key="5">
    <source>
        <dbReference type="Proteomes" id="UP000054097"/>
    </source>
</evidence>
<dbReference type="SUPFAM" id="SSF55856">
    <property type="entry name" value="Cytochrome b5-like heme/steroid binding domain"/>
    <property type="match status" value="1"/>
</dbReference>
<dbReference type="InterPro" id="IPR050577">
    <property type="entry name" value="MAPR/NEUFC/NENF-like"/>
</dbReference>
<feature type="region of interest" description="Disordered" evidence="2">
    <location>
        <begin position="258"/>
        <end position="288"/>
    </location>
</feature>
<keyword evidence="5" id="KW-1185">Reference proteome</keyword>
<feature type="compositionally biased region" description="Basic and acidic residues" evidence="2">
    <location>
        <begin position="67"/>
        <end position="76"/>
    </location>
</feature>
<feature type="compositionally biased region" description="Low complexity" evidence="2">
    <location>
        <begin position="274"/>
        <end position="288"/>
    </location>
</feature>
<dbReference type="PANTHER" id="PTHR10281">
    <property type="entry name" value="MEMBRANE-ASSOCIATED PROGESTERONE RECEPTOR COMPONENT-RELATED"/>
    <property type="match status" value="1"/>
</dbReference>
<protein>
    <recommendedName>
        <fullName evidence="3">Cytochrome b5 heme-binding domain-containing protein</fullName>
    </recommendedName>
</protein>
<evidence type="ECO:0000256" key="2">
    <source>
        <dbReference type="SAM" id="MobiDB-lite"/>
    </source>
</evidence>
<accession>A0A0C2WGK1</accession>
<comment type="similarity">
    <text evidence="1">Belongs to the cytochrome b5 family. MAPR subfamily.</text>
</comment>
<name>A0A0C2WGK1_SERVB</name>
<dbReference type="OrthoDB" id="10257697at2759"/>
<proteinExistence type="inferred from homology"/>
<dbReference type="InterPro" id="IPR036400">
    <property type="entry name" value="Cyt_B5-like_heme/steroid_sf"/>
</dbReference>
<dbReference type="FunFam" id="3.10.120.10:FF:000003">
    <property type="entry name" value="membrane-associated progesterone receptor component 1"/>
    <property type="match status" value="1"/>
</dbReference>
<sequence length="288" mass="32023">MSKPFTLPPPRTEPFPPTLGSNPAPTSRLGDDPELEPPLPKVKDSYGRMVSTKKANMPFISYGKWKASEAAKEERRAKRAEKKAKGEPLSDWEDDPDRPVESEPLFRVVLKTLVVLIIVFTLSGRFVTGSMTWGYQGKWVKWRTYWPFEGSGALFTEEMLAKYDGSDPNMPVYLAIDGDVYDVSANRRTYGPGGGYHLMAGVDAARSFATGCFKAHRTHDFRGLDDAEMASIQKWKNFFKNSDKYSYVGKVIHPPIDPKSPIPEHCDETKRNAAKAAQGAASAGKAEL</sequence>
<dbReference type="GO" id="GO:0020037">
    <property type="term" value="F:heme binding"/>
    <property type="evidence" value="ECO:0007669"/>
    <property type="project" value="UniProtKB-ARBA"/>
</dbReference>
<feature type="domain" description="Cytochrome b5 heme-binding" evidence="3">
    <location>
        <begin position="155"/>
        <end position="252"/>
    </location>
</feature>
<dbReference type="AlphaFoldDB" id="A0A0C2WGK1"/>
<feature type="compositionally biased region" description="Basic and acidic residues" evidence="2">
    <location>
        <begin position="262"/>
        <end position="271"/>
    </location>
</feature>
<dbReference type="Pfam" id="PF00173">
    <property type="entry name" value="Cyt-b5"/>
    <property type="match status" value="1"/>
</dbReference>
<feature type="region of interest" description="Disordered" evidence="2">
    <location>
        <begin position="67"/>
        <end position="97"/>
    </location>
</feature>
<organism evidence="4 5">
    <name type="scientific">Serendipita vermifera MAFF 305830</name>
    <dbReference type="NCBI Taxonomy" id="933852"/>
    <lineage>
        <taxon>Eukaryota</taxon>
        <taxon>Fungi</taxon>
        <taxon>Dikarya</taxon>
        <taxon>Basidiomycota</taxon>
        <taxon>Agaricomycotina</taxon>
        <taxon>Agaricomycetes</taxon>
        <taxon>Sebacinales</taxon>
        <taxon>Serendipitaceae</taxon>
        <taxon>Serendipita</taxon>
    </lineage>
</organism>
<dbReference type="EMBL" id="KN824313">
    <property type="protein sequence ID" value="KIM25533.1"/>
    <property type="molecule type" value="Genomic_DNA"/>
</dbReference>
<reference evidence="5" key="2">
    <citation type="submission" date="2015-01" db="EMBL/GenBank/DDBJ databases">
        <title>Evolutionary Origins and Diversification of the Mycorrhizal Mutualists.</title>
        <authorList>
            <consortium name="DOE Joint Genome Institute"/>
            <consortium name="Mycorrhizal Genomics Consortium"/>
            <person name="Kohler A."/>
            <person name="Kuo A."/>
            <person name="Nagy L.G."/>
            <person name="Floudas D."/>
            <person name="Copeland A."/>
            <person name="Barry K.W."/>
            <person name="Cichocki N."/>
            <person name="Veneault-Fourrey C."/>
            <person name="LaButti K."/>
            <person name="Lindquist E.A."/>
            <person name="Lipzen A."/>
            <person name="Lundell T."/>
            <person name="Morin E."/>
            <person name="Murat C."/>
            <person name="Riley R."/>
            <person name="Ohm R."/>
            <person name="Sun H."/>
            <person name="Tunlid A."/>
            <person name="Henrissat B."/>
            <person name="Grigoriev I.V."/>
            <person name="Hibbett D.S."/>
            <person name="Martin F."/>
        </authorList>
    </citation>
    <scope>NUCLEOTIDE SEQUENCE [LARGE SCALE GENOMIC DNA]</scope>
    <source>
        <strain evidence="5">MAFF 305830</strain>
    </source>
</reference>
<gene>
    <name evidence="4" type="ORF">M408DRAFT_331096</name>
</gene>
<feature type="region of interest" description="Disordered" evidence="2">
    <location>
        <begin position="1"/>
        <end position="47"/>
    </location>
</feature>
<dbReference type="PANTHER" id="PTHR10281:SF76">
    <property type="entry name" value="CALCUTTA CUP-RELATED"/>
    <property type="match status" value="1"/>
</dbReference>
<dbReference type="InterPro" id="IPR001199">
    <property type="entry name" value="Cyt_B5-like_heme/steroid-bd"/>
</dbReference>
<dbReference type="Gene3D" id="3.10.120.10">
    <property type="entry name" value="Cytochrome b5-like heme/steroid binding domain"/>
    <property type="match status" value="1"/>
</dbReference>
<reference evidence="4 5" key="1">
    <citation type="submission" date="2014-04" db="EMBL/GenBank/DDBJ databases">
        <authorList>
            <consortium name="DOE Joint Genome Institute"/>
            <person name="Kuo A."/>
            <person name="Zuccaro A."/>
            <person name="Kohler A."/>
            <person name="Nagy L.G."/>
            <person name="Floudas D."/>
            <person name="Copeland A."/>
            <person name="Barry K.W."/>
            <person name="Cichocki N."/>
            <person name="Veneault-Fourrey C."/>
            <person name="LaButti K."/>
            <person name="Lindquist E.A."/>
            <person name="Lipzen A."/>
            <person name="Lundell T."/>
            <person name="Morin E."/>
            <person name="Murat C."/>
            <person name="Sun H."/>
            <person name="Tunlid A."/>
            <person name="Henrissat B."/>
            <person name="Grigoriev I.V."/>
            <person name="Hibbett D.S."/>
            <person name="Martin F."/>
            <person name="Nordberg H.P."/>
            <person name="Cantor M.N."/>
            <person name="Hua S.X."/>
        </authorList>
    </citation>
    <scope>NUCLEOTIDE SEQUENCE [LARGE SCALE GENOMIC DNA]</scope>
    <source>
        <strain evidence="4 5">MAFF 305830</strain>
    </source>
</reference>
<dbReference type="GO" id="GO:0016020">
    <property type="term" value="C:membrane"/>
    <property type="evidence" value="ECO:0007669"/>
    <property type="project" value="TreeGrafter"/>
</dbReference>
<evidence type="ECO:0000259" key="3">
    <source>
        <dbReference type="SMART" id="SM01117"/>
    </source>
</evidence>
<dbReference type="SMART" id="SM01117">
    <property type="entry name" value="Cyt-b5"/>
    <property type="match status" value="1"/>
</dbReference>